<dbReference type="Pfam" id="PF07568">
    <property type="entry name" value="HisKA_2"/>
    <property type="match status" value="1"/>
</dbReference>
<feature type="domain" description="Histidine kinase" evidence="9">
    <location>
        <begin position="175"/>
        <end position="368"/>
    </location>
</feature>
<dbReference type="Gene3D" id="3.30.565.10">
    <property type="entry name" value="Histidine kinase-like ATPase, C-terminal domain"/>
    <property type="match status" value="1"/>
</dbReference>
<keyword evidence="6 10" id="KW-0418">Kinase</keyword>
<keyword evidence="11" id="KW-1185">Reference proteome</keyword>
<dbReference type="GO" id="GO:0016301">
    <property type="term" value="F:kinase activity"/>
    <property type="evidence" value="ECO:0007669"/>
    <property type="project" value="UniProtKB-KW"/>
</dbReference>
<name>A0ABM6C520_9HYPH</name>
<dbReference type="Proteomes" id="UP000078551">
    <property type="component" value="Chromosome"/>
</dbReference>
<evidence type="ECO:0000256" key="2">
    <source>
        <dbReference type="ARBA" id="ARBA00012438"/>
    </source>
</evidence>
<dbReference type="InterPro" id="IPR011102">
    <property type="entry name" value="Sig_transdc_His_kinase_HWE"/>
</dbReference>
<evidence type="ECO:0000313" key="11">
    <source>
        <dbReference type="Proteomes" id="UP000078551"/>
    </source>
</evidence>
<accession>A0ABM6C520</accession>
<protein>
    <recommendedName>
        <fullName evidence="2">histidine kinase</fullName>
        <ecNumber evidence="2">2.7.13.3</ecNumber>
    </recommendedName>
</protein>
<proteinExistence type="predicted"/>
<gene>
    <name evidence="10" type="ORF">AMC81_CH00471</name>
</gene>
<dbReference type="InterPro" id="IPR011495">
    <property type="entry name" value="Sig_transdc_His_kin_sub2_dim/P"/>
</dbReference>
<keyword evidence="5" id="KW-0547">Nucleotide-binding</keyword>
<evidence type="ECO:0000256" key="8">
    <source>
        <dbReference type="SAM" id="MobiDB-lite"/>
    </source>
</evidence>
<organism evidence="10 11">
    <name type="scientific">Rhizobium phaseoli</name>
    <dbReference type="NCBI Taxonomy" id="396"/>
    <lineage>
        <taxon>Bacteria</taxon>
        <taxon>Pseudomonadati</taxon>
        <taxon>Pseudomonadota</taxon>
        <taxon>Alphaproteobacteria</taxon>
        <taxon>Hyphomicrobiales</taxon>
        <taxon>Rhizobiaceae</taxon>
        <taxon>Rhizobium/Agrobacterium group</taxon>
        <taxon>Rhizobium</taxon>
    </lineage>
</organism>
<keyword evidence="7" id="KW-0067">ATP-binding</keyword>
<comment type="catalytic activity">
    <reaction evidence="1">
        <text>ATP + protein L-histidine = ADP + protein N-phospho-L-histidine.</text>
        <dbReference type="EC" id="2.7.13.3"/>
    </reaction>
</comment>
<evidence type="ECO:0000256" key="1">
    <source>
        <dbReference type="ARBA" id="ARBA00000085"/>
    </source>
</evidence>
<dbReference type="SUPFAM" id="SSF55874">
    <property type="entry name" value="ATPase domain of HSP90 chaperone/DNA topoisomerase II/histidine kinase"/>
    <property type="match status" value="1"/>
</dbReference>
<keyword evidence="4" id="KW-0808">Transferase</keyword>
<dbReference type="InterPro" id="IPR003594">
    <property type="entry name" value="HATPase_dom"/>
</dbReference>
<evidence type="ECO:0000256" key="3">
    <source>
        <dbReference type="ARBA" id="ARBA00022553"/>
    </source>
</evidence>
<dbReference type="EMBL" id="CP013568">
    <property type="protein sequence ID" value="ANL83296.1"/>
    <property type="molecule type" value="Genomic_DNA"/>
</dbReference>
<evidence type="ECO:0000259" key="9">
    <source>
        <dbReference type="PROSITE" id="PS50109"/>
    </source>
</evidence>
<dbReference type="Gene3D" id="3.30.450.20">
    <property type="entry name" value="PAS domain"/>
    <property type="match status" value="1"/>
</dbReference>
<sequence>MLLKSSGVREKSSMTDSKDEVLSPQGVGNLPHLAEALDDDRFRHFLDHVPFAVAVSELGTFEKLVYVNLEFERLTALTAGQVEGKRWTDIEVNCTAVSSEATLTAAVTTAEEYIGAFSLVAEPEGNLIIDVWSNTIVNDDDVPLFRLVAFAARNEVTGGQSFSELLAEKDVLLRELQHRVKNNLQMITALIRMEARNAQKNEESERFARLAGRIEALALLYRALSDEEKGATIDLGSYVSQIAASVMAAHAVEGIRLDMKVDTWPVSVNVAMPAGLVINELLTNTFKHAFVGRDGGEITLRCVVSDTGCRITVADNGVGLPENVPWPNPGKLSAMIIQSLKQNAHAEVEVSSSPGTGMSVSLVFPRIEAAQ</sequence>
<dbReference type="SMART" id="SM00911">
    <property type="entry name" value="HWE_HK"/>
    <property type="match status" value="1"/>
</dbReference>
<evidence type="ECO:0000256" key="4">
    <source>
        <dbReference type="ARBA" id="ARBA00022679"/>
    </source>
</evidence>
<dbReference type="InterPro" id="IPR005467">
    <property type="entry name" value="His_kinase_dom"/>
</dbReference>
<feature type="region of interest" description="Disordered" evidence="8">
    <location>
        <begin position="1"/>
        <end position="26"/>
    </location>
</feature>
<evidence type="ECO:0000313" key="10">
    <source>
        <dbReference type="EMBL" id="ANL83296.1"/>
    </source>
</evidence>
<feature type="compositionally biased region" description="Basic and acidic residues" evidence="8">
    <location>
        <begin position="7"/>
        <end position="21"/>
    </location>
</feature>
<keyword evidence="3" id="KW-0597">Phosphoprotein</keyword>
<evidence type="ECO:0000256" key="6">
    <source>
        <dbReference type="ARBA" id="ARBA00022777"/>
    </source>
</evidence>
<dbReference type="Pfam" id="PF02518">
    <property type="entry name" value="HATPase_c"/>
    <property type="match status" value="1"/>
</dbReference>
<evidence type="ECO:0000256" key="7">
    <source>
        <dbReference type="ARBA" id="ARBA00022840"/>
    </source>
</evidence>
<dbReference type="PROSITE" id="PS50109">
    <property type="entry name" value="HIS_KIN"/>
    <property type="match status" value="1"/>
</dbReference>
<dbReference type="EC" id="2.7.13.3" evidence="2"/>
<dbReference type="PANTHER" id="PTHR41523:SF8">
    <property type="entry name" value="ETHYLENE RESPONSE SENSOR PROTEIN"/>
    <property type="match status" value="1"/>
</dbReference>
<dbReference type="InterPro" id="IPR035965">
    <property type="entry name" value="PAS-like_dom_sf"/>
</dbReference>
<evidence type="ECO:0000256" key="5">
    <source>
        <dbReference type="ARBA" id="ARBA00022741"/>
    </source>
</evidence>
<reference evidence="10 11" key="1">
    <citation type="submission" date="2015-11" db="EMBL/GenBank/DDBJ databases">
        <title>The limits of bacterial species coexistence and the symbiotic plasmid transference in sympatric Rhizobium populations.</title>
        <authorList>
            <person name="Perez-Carrascal O.M."/>
            <person name="VanInsberghe D."/>
            <person name="Juarez S."/>
            <person name="Polz M.F."/>
            <person name="Vinuesa P."/>
            <person name="Gonzalez V."/>
        </authorList>
    </citation>
    <scope>NUCLEOTIDE SEQUENCE [LARGE SCALE GENOMIC DNA]</scope>
    <source>
        <strain evidence="10 11">N771</strain>
    </source>
</reference>
<dbReference type="SUPFAM" id="SSF55785">
    <property type="entry name" value="PYP-like sensor domain (PAS domain)"/>
    <property type="match status" value="1"/>
</dbReference>
<dbReference type="PANTHER" id="PTHR41523">
    <property type="entry name" value="TWO-COMPONENT SYSTEM SENSOR PROTEIN"/>
    <property type="match status" value="1"/>
</dbReference>
<dbReference type="InterPro" id="IPR036890">
    <property type="entry name" value="HATPase_C_sf"/>
</dbReference>